<sequence>MQHAAHCTANVRAPAAAAWCAFTVFRILQASSTNVSSMHRHAARTPRCLLNRLRVIAVVFVQPEFNLRPALVRYWRVTNTKLRHHAVQLLCPVFHRVFDCDKRPQYLRVGRTNTGWQCPMINHFAPRGSADSAKSVALGRSRGPSISLTKVNRFQATGNTTLGECPRLSAWVLIKR</sequence>
<reference evidence="1" key="1">
    <citation type="submission" date="2018-01" db="EMBL/GenBank/DDBJ databases">
        <title>An insight into the sialome of Amazonian anophelines.</title>
        <authorList>
            <person name="Ribeiro J.M."/>
            <person name="Scarpassa V."/>
            <person name="Calvo E."/>
        </authorList>
    </citation>
    <scope>NUCLEOTIDE SEQUENCE</scope>
    <source>
        <tissue evidence="1">Salivary glands</tissue>
    </source>
</reference>
<accession>A0A2M4B3M3</accession>
<dbReference type="AlphaFoldDB" id="A0A2M4B3M3"/>
<evidence type="ECO:0000313" key="1">
    <source>
        <dbReference type="EMBL" id="MBW47655.1"/>
    </source>
</evidence>
<organism evidence="1">
    <name type="scientific">Anopheles triannulatus</name>
    <dbReference type="NCBI Taxonomy" id="58253"/>
    <lineage>
        <taxon>Eukaryota</taxon>
        <taxon>Metazoa</taxon>
        <taxon>Ecdysozoa</taxon>
        <taxon>Arthropoda</taxon>
        <taxon>Hexapoda</taxon>
        <taxon>Insecta</taxon>
        <taxon>Pterygota</taxon>
        <taxon>Neoptera</taxon>
        <taxon>Endopterygota</taxon>
        <taxon>Diptera</taxon>
        <taxon>Nematocera</taxon>
        <taxon>Culicoidea</taxon>
        <taxon>Culicidae</taxon>
        <taxon>Anophelinae</taxon>
        <taxon>Anopheles</taxon>
    </lineage>
</organism>
<proteinExistence type="predicted"/>
<name>A0A2M4B3M3_9DIPT</name>
<dbReference type="EMBL" id="GGFK01014334">
    <property type="protein sequence ID" value="MBW47655.1"/>
    <property type="molecule type" value="Transcribed_RNA"/>
</dbReference>
<protein>
    <submittedName>
        <fullName evidence="1">Putative secreted protein</fullName>
    </submittedName>
</protein>